<keyword evidence="3" id="KW-0121">Carboxypeptidase</keyword>
<evidence type="ECO:0000256" key="6">
    <source>
        <dbReference type="ARBA" id="ARBA00022679"/>
    </source>
</evidence>
<dbReference type="EC" id="2.4.99.28" evidence="13"/>
<evidence type="ECO:0000256" key="8">
    <source>
        <dbReference type="ARBA" id="ARBA00022960"/>
    </source>
</evidence>
<evidence type="ECO:0000256" key="11">
    <source>
        <dbReference type="ARBA" id="ARBA00023268"/>
    </source>
</evidence>
<comment type="catalytic activity">
    <reaction evidence="14">
        <text>[GlcNAc-(1-&gt;4)-Mur2Ac(oyl-L-Ala-gamma-D-Glu-L-Lys-D-Ala-D-Ala)](n)-di-trans,octa-cis-undecaprenyl diphosphate + beta-D-GlcNAc-(1-&gt;4)-Mur2Ac(oyl-L-Ala-gamma-D-Glu-L-Lys-D-Ala-D-Ala)-di-trans,octa-cis-undecaprenyl diphosphate = [GlcNAc-(1-&gt;4)-Mur2Ac(oyl-L-Ala-gamma-D-Glu-L-Lys-D-Ala-D-Ala)](n+1)-di-trans,octa-cis-undecaprenyl diphosphate + di-trans,octa-cis-undecaprenyl diphosphate + H(+)</text>
        <dbReference type="Rhea" id="RHEA:23708"/>
        <dbReference type="Rhea" id="RHEA-COMP:9602"/>
        <dbReference type="Rhea" id="RHEA-COMP:9603"/>
        <dbReference type="ChEBI" id="CHEBI:15378"/>
        <dbReference type="ChEBI" id="CHEBI:58405"/>
        <dbReference type="ChEBI" id="CHEBI:60033"/>
        <dbReference type="ChEBI" id="CHEBI:78435"/>
        <dbReference type="EC" id="2.4.99.28"/>
    </reaction>
</comment>
<keyword evidence="5" id="KW-0328">Glycosyltransferase</keyword>
<dbReference type="RefSeq" id="WP_114642634.1">
    <property type="nucleotide sequence ID" value="NZ_JAACIO010000016.1"/>
</dbReference>
<keyword evidence="7" id="KW-0378">Hydrolase</keyword>
<comment type="caution">
    <text evidence="18">The sequence shown here is derived from an EMBL/GenBank/DDBJ whole genome shotgun (WGS) entry which is preliminary data.</text>
</comment>
<dbReference type="NCBIfam" id="TIGR02074">
    <property type="entry name" value="PBP_1a_fam"/>
    <property type="match status" value="1"/>
</dbReference>
<evidence type="ECO:0000256" key="13">
    <source>
        <dbReference type="ARBA" id="ARBA00044770"/>
    </source>
</evidence>
<feature type="domain" description="Glycosyl transferase family 51" evidence="17">
    <location>
        <begin position="63"/>
        <end position="234"/>
    </location>
</feature>
<protein>
    <recommendedName>
        <fullName evidence="13">peptidoglycan glycosyltransferase</fullName>
        <ecNumber evidence="13">2.4.99.28</ecNumber>
    </recommendedName>
</protein>
<evidence type="ECO:0000256" key="12">
    <source>
        <dbReference type="ARBA" id="ARBA00023316"/>
    </source>
</evidence>
<keyword evidence="6" id="KW-0808">Transferase</keyword>
<keyword evidence="2" id="KW-1003">Cell membrane</keyword>
<feature type="domain" description="Penicillin-binding protein transpeptidase" evidence="16">
    <location>
        <begin position="342"/>
        <end position="611"/>
    </location>
</feature>
<organism evidence="18 19">
    <name type="scientific">Psychrilyobacter piezotolerans</name>
    <dbReference type="NCBI Taxonomy" id="2293438"/>
    <lineage>
        <taxon>Bacteria</taxon>
        <taxon>Fusobacteriati</taxon>
        <taxon>Fusobacteriota</taxon>
        <taxon>Fusobacteriia</taxon>
        <taxon>Fusobacteriales</taxon>
        <taxon>Fusobacteriaceae</taxon>
        <taxon>Psychrilyobacter</taxon>
    </lineage>
</organism>
<proteinExistence type="predicted"/>
<dbReference type="Gene3D" id="3.40.710.10">
    <property type="entry name" value="DD-peptidase/beta-lactamase superfamily"/>
    <property type="match status" value="1"/>
</dbReference>
<keyword evidence="4" id="KW-0645">Protease</keyword>
<keyword evidence="9" id="KW-0573">Peptidoglycan synthesis</keyword>
<dbReference type="EMBL" id="QUAJ01000015">
    <property type="protein sequence ID" value="REI40895.1"/>
    <property type="molecule type" value="Genomic_DNA"/>
</dbReference>
<dbReference type="PANTHER" id="PTHR32282">
    <property type="entry name" value="BINDING PROTEIN TRANSPEPTIDASE, PUTATIVE-RELATED"/>
    <property type="match status" value="1"/>
</dbReference>
<dbReference type="InterPro" id="IPR023346">
    <property type="entry name" value="Lysozyme-like_dom_sf"/>
</dbReference>
<evidence type="ECO:0000256" key="14">
    <source>
        <dbReference type="ARBA" id="ARBA00049902"/>
    </source>
</evidence>
<dbReference type="InterPro" id="IPR036950">
    <property type="entry name" value="PBP_transglycosylase"/>
</dbReference>
<name>A0ABX9KGH4_9FUSO</name>
<dbReference type="PANTHER" id="PTHR32282:SF11">
    <property type="entry name" value="PENICILLIN-BINDING PROTEIN 1B"/>
    <property type="match status" value="1"/>
</dbReference>
<keyword evidence="8" id="KW-0133">Cell shape</keyword>
<keyword evidence="15" id="KW-1133">Transmembrane helix</keyword>
<evidence type="ECO:0000256" key="15">
    <source>
        <dbReference type="SAM" id="Phobius"/>
    </source>
</evidence>
<reference evidence="18 19" key="1">
    <citation type="submission" date="2018-08" db="EMBL/GenBank/DDBJ databases">
        <title>Draft genome sequence of Psychrilyobacter sp. strain SD5 isolated from Black Sea water.</title>
        <authorList>
            <person name="Yadav S."/>
            <person name="Villanueva L."/>
            <person name="Damste J.S.S."/>
        </authorList>
    </citation>
    <scope>NUCLEOTIDE SEQUENCE [LARGE SCALE GENOMIC DNA]</scope>
    <source>
        <strain evidence="18 19">SD5</strain>
    </source>
</reference>
<evidence type="ECO:0000256" key="2">
    <source>
        <dbReference type="ARBA" id="ARBA00022475"/>
    </source>
</evidence>
<feature type="transmembrane region" description="Helical" evidence="15">
    <location>
        <begin position="20"/>
        <end position="40"/>
    </location>
</feature>
<evidence type="ECO:0000259" key="16">
    <source>
        <dbReference type="Pfam" id="PF00905"/>
    </source>
</evidence>
<keyword evidence="11" id="KW-0511">Multifunctional enzyme</keyword>
<dbReference type="Gene3D" id="1.10.3810.10">
    <property type="entry name" value="Biosynthetic peptidoglycan transglycosylase-like"/>
    <property type="match status" value="1"/>
</dbReference>
<evidence type="ECO:0000313" key="19">
    <source>
        <dbReference type="Proteomes" id="UP000263486"/>
    </source>
</evidence>
<evidence type="ECO:0000313" key="18">
    <source>
        <dbReference type="EMBL" id="REI40895.1"/>
    </source>
</evidence>
<dbReference type="InterPro" id="IPR050396">
    <property type="entry name" value="Glycosyltr_51/Transpeptidase"/>
</dbReference>
<dbReference type="SUPFAM" id="SSF56601">
    <property type="entry name" value="beta-lactamase/transpeptidase-like"/>
    <property type="match status" value="1"/>
</dbReference>
<keyword evidence="12" id="KW-0961">Cell wall biogenesis/degradation</keyword>
<dbReference type="Proteomes" id="UP000263486">
    <property type="component" value="Unassembled WGS sequence"/>
</dbReference>
<evidence type="ECO:0000256" key="10">
    <source>
        <dbReference type="ARBA" id="ARBA00023136"/>
    </source>
</evidence>
<keyword evidence="10 15" id="KW-0472">Membrane</keyword>
<comment type="subcellular location">
    <subcellularLocation>
        <location evidence="1">Cell membrane</location>
    </subcellularLocation>
</comment>
<evidence type="ECO:0000256" key="5">
    <source>
        <dbReference type="ARBA" id="ARBA00022676"/>
    </source>
</evidence>
<keyword evidence="19" id="KW-1185">Reference proteome</keyword>
<dbReference type="Pfam" id="PF00912">
    <property type="entry name" value="Transgly"/>
    <property type="match status" value="1"/>
</dbReference>
<evidence type="ECO:0000259" key="17">
    <source>
        <dbReference type="Pfam" id="PF00912"/>
    </source>
</evidence>
<evidence type="ECO:0000256" key="9">
    <source>
        <dbReference type="ARBA" id="ARBA00022984"/>
    </source>
</evidence>
<dbReference type="SUPFAM" id="SSF53955">
    <property type="entry name" value="Lysozyme-like"/>
    <property type="match status" value="1"/>
</dbReference>
<accession>A0ABX9KGH4</accession>
<evidence type="ECO:0000256" key="7">
    <source>
        <dbReference type="ARBA" id="ARBA00022801"/>
    </source>
</evidence>
<evidence type="ECO:0000256" key="4">
    <source>
        <dbReference type="ARBA" id="ARBA00022670"/>
    </source>
</evidence>
<keyword evidence="15" id="KW-0812">Transmembrane</keyword>
<evidence type="ECO:0000256" key="1">
    <source>
        <dbReference type="ARBA" id="ARBA00004236"/>
    </source>
</evidence>
<dbReference type="Pfam" id="PF00905">
    <property type="entry name" value="Transpeptidase"/>
    <property type="match status" value="1"/>
</dbReference>
<dbReference type="InterPro" id="IPR001264">
    <property type="entry name" value="Glyco_trans_51"/>
</dbReference>
<dbReference type="InterPro" id="IPR012338">
    <property type="entry name" value="Beta-lactam/transpept-like"/>
</dbReference>
<sequence length="686" mass="77660">MNYVKKIVNFLRKQRKNILIALLGVTFSLLALTTITYFSVKGKVTSYTASEPITIYDKDENIVDYLSKQKGENADMKDIPVYLQKAFISVEDRRFYSHHGVDLWRLGKAVLVNLSRGRIAQGGSTISQQLAKNAFLSNERTFTRKFKELIITLEIERIYSKDEILEKYLNEIYFGSGSYGVREAAKDIFNKDISKVNLAESAMLAGIPNRPNMYNPRKNLEAAMKRTHLILKLMLNQNYISQDEYDAAVKHKFVMEADYKKTFFPDRNTTVIVKDGRRKRESTKAPDFMDIVEEKLIGLVEPSIFSRGGFKVYTTLDNEMQKIAKNTFENYSKFKGNKKLQGAMVTLDAKTGEVRSLVGGKGYRSGNFNRGVDAKRQIGSTFKPFIYYTALEKGYTMNQIIDGSNTKYGNWSPKNYGNAKYKNITLIQSLEKSVNTVAVKLLNDVGIDNVIDNFTRTGVDVEFTKDLTIALGSTSASPLELAASYLPFANGGTAHRSSFITRIEDTHGNIIYENEDLEGRNIYGSIDASLMTSMLEKVVEYGSGRGAKLHSKLGFNVDQGGKTGTSNDFRSAWYAGFTSDYVTVVYMGYDDNTSMPNRSSGGRMAVPLWKNYYQTMIDRGIYTPTSFDFIDKNIRSGELVRRNIDIRSGEVKRASREFRREVLFKKGQVPDTITEKIFKGIKGWFN</sequence>
<gene>
    <name evidence="18" type="ORF">DYH56_09555</name>
</gene>
<evidence type="ECO:0000256" key="3">
    <source>
        <dbReference type="ARBA" id="ARBA00022645"/>
    </source>
</evidence>
<dbReference type="InterPro" id="IPR001460">
    <property type="entry name" value="PCN-bd_Tpept"/>
</dbReference>